<dbReference type="GO" id="GO:0003676">
    <property type="term" value="F:nucleic acid binding"/>
    <property type="evidence" value="ECO:0007669"/>
    <property type="project" value="InterPro"/>
</dbReference>
<sequence length="140" mass="15918">MMKSEITVYSDGGARGNPGPAASAFILFKDGNEMSRRSKFIGVTTNNVAEYYAVLLAINYIYKNNLFKDVEKIIFNLDSELVVKQLGGNFRIKNIKLKKLAEEIKSIERSIGKNIEYKHIPRTMNKIADSEVNIRLDENR</sequence>
<dbReference type="GO" id="GO:0004523">
    <property type="term" value="F:RNA-DNA hybrid ribonuclease activity"/>
    <property type="evidence" value="ECO:0007669"/>
    <property type="project" value="InterPro"/>
</dbReference>
<dbReference type="Gene3D" id="3.30.420.10">
    <property type="entry name" value="Ribonuclease H-like superfamily/Ribonuclease H"/>
    <property type="match status" value="1"/>
</dbReference>
<dbReference type="SUPFAM" id="SSF53098">
    <property type="entry name" value="Ribonuclease H-like"/>
    <property type="match status" value="1"/>
</dbReference>
<protein>
    <recommendedName>
        <fullName evidence="1">RNase H type-1 domain-containing protein</fullName>
    </recommendedName>
</protein>
<reference evidence="2 3" key="1">
    <citation type="journal article" date="2016" name="Nat. Commun.">
        <title>Thousands of microbial genomes shed light on interconnected biogeochemical processes in an aquifer system.</title>
        <authorList>
            <person name="Anantharaman K."/>
            <person name="Brown C.T."/>
            <person name="Hug L.A."/>
            <person name="Sharon I."/>
            <person name="Castelle C.J."/>
            <person name="Probst A.J."/>
            <person name="Thomas B.C."/>
            <person name="Singh A."/>
            <person name="Wilkins M.J."/>
            <person name="Karaoz U."/>
            <person name="Brodie E.L."/>
            <person name="Williams K.H."/>
            <person name="Hubbard S.S."/>
            <person name="Banfield J.F."/>
        </authorList>
    </citation>
    <scope>NUCLEOTIDE SEQUENCE [LARGE SCALE GENOMIC DNA]</scope>
</reference>
<dbReference type="InterPro" id="IPR036397">
    <property type="entry name" value="RNaseH_sf"/>
</dbReference>
<comment type="caution">
    <text evidence="2">The sequence shown here is derived from an EMBL/GenBank/DDBJ whole genome shotgun (WGS) entry which is preliminary data.</text>
</comment>
<dbReference type="Proteomes" id="UP000179221">
    <property type="component" value="Unassembled WGS sequence"/>
</dbReference>
<gene>
    <name evidence="2" type="ORF">A2628_02565</name>
</gene>
<dbReference type="PANTHER" id="PTHR46387">
    <property type="entry name" value="POLYNUCLEOTIDYL TRANSFERASE, RIBONUCLEASE H-LIKE SUPERFAMILY PROTEIN"/>
    <property type="match status" value="1"/>
</dbReference>
<evidence type="ECO:0000313" key="3">
    <source>
        <dbReference type="Proteomes" id="UP000179221"/>
    </source>
</evidence>
<organism evidence="2 3">
    <name type="scientific">Candidatus Woesebacteria bacterium RIFCSPHIGHO2_01_FULL_40_22</name>
    <dbReference type="NCBI Taxonomy" id="1802499"/>
    <lineage>
        <taxon>Bacteria</taxon>
        <taxon>Candidatus Woeseibacteriota</taxon>
    </lineage>
</organism>
<accession>A0A1F7YHY1</accession>
<proteinExistence type="predicted"/>
<dbReference type="AlphaFoldDB" id="A0A1F7YHY1"/>
<dbReference type="PANTHER" id="PTHR46387:SF2">
    <property type="entry name" value="RIBONUCLEASE HI"/>
    <property type="match status" value="1"/>
</dbReference>
<evidence type="ECO:0000313" key="2">
    <source>
        <dbReference type="EMBL" id="OGM26198.1"/>
    </source>
</evidence>
<dbReference type="InterPro" id="IPR002156">
    <property type="entry name" value="RNaseH_domain"/>
</dbReference>
<dbReference type="CDD" id="cd09279">
    <property type="entry name" value="RNase_HI_like"/>
    <property type="match status" value="1"/>
</dbReference>
<dbReference type="PROSITE" id="PS50879">
    <property type="entry name" value="RNASE_H_1"/>
    <property type="match status" value="1"/>
</dbReference>
<evidence type="ECO:0000259" key="1">
    <source>
        <dbReference type="PROSITE" id="PS50879"/>
    </source>
</evidence>
<dbReference type="EMBL" id="MGGL01000015">
    <property type="protein sequence ID" value="OGM26198.1"/>
    <property type="molecule type" value="Genomic_DNA"/>
</dbReference>
<feature type="domain" description="RNase H type-1" evidence="1">
    <location>
        <begin position="2"/>
        <end position="140"/>
    </location>
</feature>
<dbReference type="Pfam" id="PF13456">
    <property type="entry name" value="RVT_3"/>
    <property type="match status" value="1"/>
</dbReference>
<name>A0A1F7YHY1_9BACT</name>
<dbReference type="InterPro" id="IPR012337">
    <property type="entry name" value="RNaseH-like_sf"/>
</dbReference>